<dbReference type="EMBL" id="LGRX02033572">
    <property type="protein sequence ID" value="KAK3240706.1"/>
    <property type="molecule type" value="Genomic_DNA"/>
</dbReference>
<dbReference type="GO" id="GO:0016020">
    <property type="term" value="C:membrane"/>
    <property type="evidence" value="ECO:0007669"/>
    <property type="project" value="UniProtKB-SubCell"/>
</dbReference>
<evidence type="ECO:0000256" key="5">
    <source>
        <dbReference type="ARBA" id="ARBA00023054"/>
    </source>
</evidence>
<evidence type="ECO:0000256" key="3">
    <source>
        <dbReference type="ARBA" id="ARBA00022692"/>
    </source>
</evidence>
<dbReference type="InterPro" id="IPR024461">
    <property type="entry name" value="CCDC90-like"/>
</dbReference>
<evidence type="ECO:0000256" key="2">
    <source>
        <dbReference type="ARBA" id="ARBA00004370"/>
    </source>
</evidence>
<evidence type="ECO:0000256" key="7">
    <source>
        <dbReference type="ARBA" id="ARBA00023136"/>
    </source>
</evidence>
<dbReference type="Pfam" id="PF07798">
    <property type="entry name" value="CCDC90-like"/>
    <property type="match status" value="1"/>
</dbReference>
<protein>
    <recommendedName>
        <fullName evidence="11">Mitochondrial protein</fullName>
    </recommendedName>
</protein>
<keyword evidence="6" id="KW-0496">Mitochondrion</keyword>
<dbReference type="AlphaFoldDB" id="A0AAE0BQ53"/>
<comment type="caution">
    <text evidence="9">The sequence shown here is derived from an EMBL/GenBank/DDBJ whole genome shotgun (WGS) entry which is preliminary data.</text>
</comment>
<gene>
    <name evidence="9" type="ORF">CYMTET_49471</name>
</gene>
<reference evidence="9 10" key="1">
    <citation type="journal article" date="2015" name="Genome Biol. Evol.">
        <title>Comparative Genomics of a Bacterivorous Green Alga Reveals Evolutionary Causalities and Consequences of Phago-Mixotrophic Mode of Nutrition.</title>
        <authorList>
            <person name="Burns J.A."/>
            <person name="Paasch A."/>
            <person name="Narechania A."/>
            <person name="Kim E."/>
        </authorList>
    </citation>
    <scope>NUCLEOTIDE SEQUENCE [LARGE SCALE GENOMIC DNA]</scope>
    <source>
        <strain evidence="9 10">PLY_AMNH</strain>
    </source>
</reference>
<sequence length="306" mass="34491">MSAFIRNFHKLATSGLSKVTDIFYRQEAKALHTWRQVHSRAEFGACAKNLASSGIPPRPRVVSSHKDIRSRERHLGVPFAARSASTISNLEFENNLRTYGRCQIARQSVAGHLICQKRLASTKADNQVFWLDTLTTAKSFERAGVSSTQAEELTHLLSDLLNKSADRMGESYFATSTAEKLQLQTDNALKNLQQEFQTRQENETGKLKLEIERLKVECDKIRAELRYEVDKVNAGHRLDLNLEKGRIRDELLNQDNKSTSATRALDKDINLVRQNMEAMKGDVIKYCVGTIVSTTALGLALLRILM</sequence>
<dbReference type="Proteomes" id="UP001190700">
    <property type="component" value="Unassembled WGS sequence"/>
</dbReference>
<feature type="transmembrane region" description="Helical" evidence="8">
    <location>
        <begin position="283"/>
        <end position="305"/>
    </location>
</feature>
<evidence type="ECO:0000313" key="10">
    <source>
        <dbReference type="Proteomes" id="UP001190700"/>
    </source>
</evidence>
<dbReference type="PANTHER" id="PTHR14360:SF1">
    <property type="entry name" value="PROTEIN FMP32, MITOCHONDRIAL"/>
    <property type="match status" value="1"/>
</dbReference>
<dbReference type="Gene3D" id="1.20.5.340">
    <property type="match status" value="1"/>
</dbReference>
<evidence type="ECO:0000256" key="6">
    <source>
        <dbReference type="ARBA" id="ARBA00023128"/>
    </source>
</evidence>
<dbReference type="PANTHER" id="PTHR14360">
    <property type="entry name" value="PROTEIN FMP32, MITOCHONDRIAL"/>
    <property type="match status" value="1"/>
</dbReference>
<evidence type="ECO:0008006" key="11">
    <source>
        <dbReference type="Google" id="ProtNLM"/>
    </source>
</evidence>
<comment type="subcellular location">
    <subcellularLocation>
        <location evidence="2">Membrane</location>
    </subcellularLocation>
    <subcellularLocation>
        <location evidence="1">Mitochondrion</location>
    </subcellularLocation>
</comment>
<proteinExistence type="predicted"/>
<organism evidence="9 10">
    <name type="scientific">Cymbomonas tetramitiformis</name>
    <dbReference type="NCBI Taxonomy" id="36881"/>
    <lineage>
        <taxon>Eukaryota</taxon>
        <taxon>Viridiplantae</taxon>
        <taxon>Chlorophyta</taxon>
        <taxon>Pyramimonadophyceae</taxon>
        <taxon>Pyramimonadales</taxon>
        <taxon>Pyramimonadaceae</taxon>
        <taxon>Cymbomonas</taxon>
    </lineage>
</organism>
<keyword evidence="10" id="KW-1185">Reference proteome</keyword>
<evidence type="ECO:0000256" key="4">
    <source>
        <dbReference type="ARBA" id="ARBA00022989"/>
    </source>
</evidence>
<keyword evidence="5" id="KW-0175">Coiled coil</keyword>
<keyword evidence="3 8" id="KW-0812">Transmembrane</keyword>
<evidence type="ECO:0000313" key="9">
    <source>
        <dbReference type="EMBL" id="KAK3240706.1"/>
    </source>
</evidence>
<keyword evidence="4 8" id="KW-1133">Transmembrane helix</keyword>
<accession>A0AAE0BQ53</accession>
<dbReference type="GO" id="GO:0005739">
    <property type="term" value="C:mitochondrion"/>
    <property type="evidence" value="ECO:0007669"/>
    <property type="project" value="UniProtKB-SubCell"/>
</dbReference>
<keyword evidence="7 8" id="KW-0472">Membrane</keyword>
<name>A0AAE0BQ53_9CHLO</name>
<evidence type="ECO:0000256" key="8">
    <source>
        <dbReference type="SAM" id="Phobius"/>
    </source>
</evidence>
<evidence type="ECO:0000256" key="1">
    <source>
        <dbReference type="ARBA" id="ARBA00004173"/>
    </source>
</evidence>